<reference evidence="2 3" key="1">
    <citation type="journal article" date="2018" name="Front. Plant Sci.">
        <title>Red Clover (Trifolium pratense) and Zigzag Clover (T. medium) - A Picture of Genomic Similarities and Differences.</title>
        <authorList>
            <person name="Dluhosova J."/>
            <person name="Istvanek J."/>
            <person name="Nedelnik J."/>
            <person name="Repkova J."/>
        </authorList>
    </citation>
    <scope>NUCLEOTIDE SEQUENCE [LARGE SCALE GENOMIC DNA]</scope>
    <source>
        <strain evidence="3">cv. 10/8</strain>
        <tissue evidence="2">Leaf</tissue>
    </source>
</reference>
<organism evidence="2 3">
    <name type="scientific">Trifolium medium</name>
    <dbReference type="NCBI Taxonomy" id="97028"/>
    <lineage>
        <taxon>Eukaryota</taxon>
        <taxon>Viridiplantae</taxon>
        <taxon>Streptophyta</taxon>
        <taxon>Embryophyta</taxon>
        <taxon>Tracheophyta</taxon>
        <taxon>Spermatophyta</taxon>
        <taxon>Magnoliopsida</taxon>
        <taxon>eudicotyledons</taxon>
        <taxon>Gunneridae</taxon>
        <taxon>Pentapetalae</taxon>
        <taxon>rosids</taxon>
        <taxon>fabids</taxon>
        <taxon>Fabales</taxon>
        <taxon>Fabaceae</taxon>
        <taxon>Papilionoideae</taxon>
        <taxon>50 kb inversion clade</taxon>
        <taxon>NPAAA clade</taxon>
        <taxon>Hologalegina</taxon>
        <taxon>IRL clade</taxon>
        <taxon>Trifolieae</taxon>
        <taxon>Trifolium</taxon>
    </lineage>
</organism>
<dbReference type="EMBL" id="LXQA011004259">
    <property type="protein sequence ID" value="MCI80829.1"/>
    <property type="molecule type" value="Genomic_DNA"/>
</dbReference>
<name>A0A392V0R5_9FABA</name>
<evidence type="ECO:0000256" key="1">
    <source>
        <dbReference type="SAM" id="MobiDB-lite"/>
    </source>
</evidence>
<dbReference type="AlphaFoldDB" id="A0A392V0R5"/>
<evidence type="ECO:0000313" key="2">
    <source>
        <dbReference type="EMBL" id="MCI80829.1"/>
    </source>
</evidence>
<comment type="caution">
    <text evidence="2">The sequence shown here is derived from an EMBL/GenBank/DDBJ whole genome shotgun (WGS) entry which is preliminary data.</text>
</comment>
<accession>A0A392V0R5</accession>
<feature type="compositionally biased region" description="Polar residues" evidence="1">
    <location>
        <begin position="1"/>
        <end position="10"/>
    </location>
</feature>
<sequence>AVLRNAQGSAAQRAGMLIQG</sequence>
<protein>
    <submittedName>
        <fullName evidence="2">Uncharacterized protein</fullName>
    </submittedName>
</protein>
<feature type="region of interest" description="Disordered" evidence="1">
    <location>
        <begin position="1"/>
        <end position="20"/>
    </location>
</feature>
<evidence type="ECO:0000313" key="3">
    <source>
        <dbReference type="Proteomes" id="UP000265520"/>
    </source>
</evidence>
<feature type="non-terminal residue" evidence="2">
    <location>
        <position position="1"/>
    </location>
</feature>
<proteinExistence type="predicted"/>
<keyword evidence="3" id="KW-1185">Reference proteome</keyword>
<dbReference type="Proteomes" id="UP000265520">
    <property type="component" value="Unassembled WGS sequence"/>
</dbReference>